<dbReference type="AlphaFoldDB" id="A0A026WKD2"/>
<dbReference type="OMA" id="MRDDYRY"/>
<sequence length="249" mass="27526">MMYFLLISCVALHFGAREQFVSAAPSLTDEYGSTEHSNTPIGTNTETGLRIGNTHQHGCPCSDGSSGKSDELTQQRQHLEQLYSRNMMVHGMMCMCNVAMRGAPMRDDYHYTVGIGSHKLHTRVATWNEARKACNEEGGHLAIINSMAEERVLVEMFNRSGSFKGAATQEEAFLGLHDLYKEGEWVTVLGDSLAKTGYSKWSERWGGQPDNGGGKQHCGSLVKDGSMDDVACEIMLPFFCELPMIQPLH</sequence>
<dbReference type="InterPro" id="IPR016186">
    <property type="entry name" value="C-type_lectin-like/link_sf"/>
</dbReference>
<feature type="chain" id="PRO_5033209315" evidence="2">
    <location>
        <begin position="24"/>
        <end position="249"/>
    </location>
</feature>
<evidence type="ECO:0000259" key="3">
    <source>
        <dbReference type="PROSITE" id="PS50041"/>
    </source>
</evidence>
<organism evidence="4 6">
    <name type="scientific">Ooceraea biroi</name>
    <name type="common">Clonal raider ant</name>
    <name type="synonym">Cerapachys biroi</name>
    <dbReference type="NCBI Taxonomy" id="2015173"/>
    <lineage>
        <taxon>Eukaryota</taxon>
        <taxon>Metazoa</taxon>
        <taxon>Ecdysozoa</taxon>
        <taxon>Arthropoda</taxon>
        <taxon>Hexapoda</taxon>
        <taxon>Insecta</taxon>
        <taxon>Pterygota</taxon>
        <taxon>Neoptera</taxon>
        <taxon>Endopterygota</taxon>
        <taxon>Hymenoptera</taxon>
        <taxon>Apocrita</taxon>
        <taxon>Aculeata</taxon>
        <taxon>Formicoidea</taxon>
        <taxon>Formicidae</taxon>
        <taxon>Dorylinae</taxon>
        <taxon>Ooceraea</taxon>
    </lineage>
</organism>
<dbReference type="Pfam" id="PF00059">
    <property type="entry name" value="Lectin_C"/>
    <property type="match status" value="1"/>
</dbReference>
<feature type="signal peptide" evidence="2">
    <location>
        <begin position="1"/>
        <end position="23"/>
    </location>
</feature>
<dbReference type="InterPro" id="IPR001304">
    <property type="entry name" value="C-type_lectin-like"/>
</dbReference>
<gene>
    <name evidence="5" type="ORF">DMN91_009740</name>
    <name evidence="4" type="ORF">X777_03058</name>
</gene>
<evidence type="ECO:0000313" key="6">
    <source>
        <dbReference type="Proteomes" id="UP000053097"/>
    </source>
</evidence>
<reference evidence="5" key="2">
    <citation type="journal article" date="2018" name="Genome Res.">
        <title>The genomic architecture and molecular evolution of ant odorant receptors.</title>
        <authorList>
            <person name="McKenzie S.K."/>
            <person name="Kronauer D.J.C."/>
        </authorList>
    </citation>
    <scope>NUCLEOTIDE SEQUENCE [LARGE SCALE GENOMIC DNA]</scope>
    <source>
        <strain evidence="5">Clonal line C1</strain>
    </source>
</reference>
<name>A0A026WKD2_OOCBI</name>
<dbReference type="Gene3D" id="3.10.100.10">
    <property type="entry name" value="Mannose-Binding Protein A, subunit A"/>
    <property type="match status" value="1"/>
</dbReference>
<dbReference type="SUPFAM" id="SSF56436">
    <property type="entry name" value="C-type lectin-like"/>
    <property type="match status" value="1"/>
</dbReference>
<dbReference type="InterPro" id="IPR050111">
    <property type="entry name" value="C-type_lectin/snaclec_domain"/>
</dbReference>
<keyword evidence="6" id="KW-1185">Reference proteome</keyword>
<feature type="compositionally biased region" description="Polar residues" evidence="1">
    <location>
        <begin position="34"/>
        <end position="47"/>
    </location>
</feature>
<reference evidence="4 6" key="1">
    <citation type="journal article" date="2014" name="Curr. Biol.">
        <title>The genome of the clonal raider ant Cerapachys biroi.</title>
        <authorList>
            <person name="Oxley P.R."/>
            <person name="Ji L."/>
            <person name="Fetter-Pruneda I."/>
            <person name="McKenzie S.K."/>
            <person name="Li C."/>
            <person name="Hu H."/>
            <person name="Zhang G."/>
            <person name="Kronauer D.J."/>
        </authorList>
    </citation>
    <scope>NUCLEOTIDE SEQUENCE [LARGE SCALE GENOMIC DNA]</scope>
</reference>
<evidence type="ECO:0000256" key="2">
    <source>
        <dbReference type="SAM" id="SignalP"/>
    </source>
</evidence>
<dbReference type="OrthoDB" id="7357196at2759"/>
<keyword evidence="2" id="KW-0732">Signal</keyword>
<dbReference type="PROSITE" id="PS50041">
    <property type="entry name" value="C_TYPE_LECTIN_2"/>
    <property type="match status" value="1"/>
</dbReference>
<accession>A0A026WKD2</accession>
<protein>
    <submittedName>
        <fullName evidence="4">Hemolymph lipopolysaccharide-binding protein</fullName>
    </submittedName>
</protein>
<dbReference type="Proteomes" id="UP000053097">
    <property type="component" value="Unassembled WGS sequence"/>
</dbReference>
<evidence type="ECO:0000256" key="1">
    <source>
        <dbReference type="SAM" id="MobiDB-lite"/>
    </source>
</evidence>
<dbReference type="SMART" id="SM00034">
    <property type="entry name" value="CLECT"/>
    <property type="match status" value="1"/>
</dbReference>
<evidence type="ECO:0000313" key="4">
    <source>
        <dbReference type="EMBL" id="EZA56438.1"/>
    </source>
</evidence>
<proteinExistence type="predicted"/>
<dbReference type="EMBL" id="KK107167">
    <property type="protein sequence ID" value="EZA56438.1"/>
    <property type="molecule type" value="Genomic_DNA"/>
</dbReference>
<feature type="region of interest" description="Disordered" evidence="1">
    <location>
        <begin position="29"/>
        <end position="74"/>
    </location>
</feature>
<dbReference type="InterPro" id="IPR016187">
    <property type="entry name" value="CTDL_fold"/>
</dbReference>
<dbReference type="PANTHER" id="PTHR22803">
    <property type="entry name" value="MANNOSE, PHOSPHOLIPASE, LECTIN RECEPTOR RELATED"/>
    <property type="match status" value="1"/>
</dbReference>
<dbReference type="Proteomes" id="UP000279307">
    <property type="component" value="Chromosome 10"/>
</dbReference>
<evidence type="ECO:0000313" key="5">
    <source>
        <dbReference type="EMBL" id="RLU17505.1"/>
    </source>
</evidence>
<feature type="domain" description="C-type lectin" evidence="3">
    <location>
        <begin position="126"/>
        <end position="241"/>
    </location>
</feature>
<dbReference type="EMBL" id="QOIP01000010">
    <property type="protein sequence ID" value="RLU17505.1"/>
    <property type="molecule type" value="Genomic_DNA"/>
</dbReference>
<dbReference type="CDD" id="cd00037">
    <property type="entry name" value="CLECT"/>
    <property type="match status" value="1"/>
</dbReference>
<reference evidence="5" key="3">
    <citation type="submission" date="2018-07" db="EMBL/GenBank/DDBJ databases">
        <authorList>
            <person name="Mckenzie S.K."/>
            <person name="Kronauer D.J.C."/>
        </authorList>
    </citation>
    <scope>NUCLEOTIDE SEQUENCE</scope>
    <source>
        <strain evidence="5">Clonal line C1</strain>
    </source>
</reference>